<name>A0A7X4YV79_9BACL</name>
<evidence type="ECO:0000313" key="3">
    <source>
        <dbReference type="Proteomes" id="UP000558113"/>
    </source>
</evidence>
<comment type="caution">
    <text evidence="2">The sequence shown here is derived from an EMBL/GenBank/DDBJ whole genome shotgun (WGS) entry which is preliminary data.</text>
</comment>
<sequence>MSTEREAPADSAAGRTGAAKRKRGKHCAKRIKREIDERREAHMSTEREAPADSAAGRPPAKPSGSEASTPRSASSAK</sequence>
<dbReference type="Proteomes" id="UP000558113">
    <property type="component" value="Unassembled WGS sequence"/>
</dbReference>
<reference evidence="2 3" key="1">
    <citation type="submission" date="2020-01" db="EMBL/GenBank/DDBJ databases">
        <title>Paenibacillus soybeanensis sp. nov. isolated from the nodules of soybean (Glycine max(L.) Merr).</title>
        <authorList>
            <person name="Wang H."/>
        </authorList>
    </citation>
    <scope>NUCLEOTIDE SEQUENCE [LARGE SCALE GENOMIC DNA]</scope>
    <source>
        <strain evidence="2 3">DSM 23054</strain>
    </source>
</reference>
<dbReference type="EMBL" id="JAAAMU010000026">
    <property type="protein sequence ID" value="NBC73063.1"/>
    <property type="molecule type" value="Genomic_DNA"/>
</dbReference>
<feature type="compositionally biased region" description="Basic residues" evidence="1">
    <location>
        <begin position="18"/>
        <end position="32"/>
    </location>
</feature>
<dbReference type="RefSeq" id="WP_161704658.1">
    <property type="nucleotide sequence ID" value="NZ_JAAAMU010000026.1"/>
</dbReference>
<feature type="region of interest" description="Disordered" evidence="1">
    <location>
        <begin position="1"/>
        <end position="77"/>
    </location>
</feature>
<keyword evidence="3" id="KW-1185">Reference proteome</keyword>
<evidence type="ECO:0000256" key="1">
    <source>
        <dbReference type="SAM" id="MobiDB-lite"/>
    </source>
</evidence>
<protein>
    <submittedName>
        <fullName evidence="2">Uncharacterized protein</fullName>
    </submittedName>
</protein>
<feature type="compositionally biased region" description="Polar residues" evidence="1">
    <location>
        <begin position="65"/>
        <end position="77"/>
    </location>
</feature>
<accession>A0A7X4YV79</accession>
<evidence type="ECO:0000313" key="2">
    <source>
        <dbReference type="EMBL" id="NBC73063.1"/>
    </source>
</evidence>
<gene>
    <name evidence="2" type="ORF">GT003_29230</name>
</gene>
<dbReference type="AlphaFoldDB" id="A0A7X4YV79"/>
<feature type="compositionally biased region" description="Basic and acidic residues" evidence="1">
    <location>
        <begin position="33"/>
        <end position="50"/>
    </location>
</feature>
<organism evidence="2 3">
    <name type="scientific">Paenibacillus sacheonensis</name>
    <dbReference type="NCBI Taxonomy" id="742054"/>
    <lineage>
        <taxon>Bacteria</taxon>
        <taxon>Bacillati</taxon>
        <taxon>Bacillota</taxon>
        <taxon>Bacilli</taxon>
        <taxon>Bacillales</taxon>
        <taxon>Paenibacillaceae</taxon>
        <taxon>Paenibacillus</taxon>
    </lineage>
</organism>
<proteinExistence type="predicted"/>